<protein>
    <submittedName>
        <fullName evidence="1">(salmon louse) hypothetical protein</fullName>
    </submittedName>
</protein>
<name>A0A7R8CSJ2_LEPSM</name>
<dbReference type="Proteomes" id="UP000675881">
    <property type="component" value="Chromosome 2"/>
</dbReference>
<dbReference type="AlphaFoldDB" id="A0A7R8CSJ2"/>
<reference evidence="1" key="1">
    <citation type="submission" date="2021-02" db="EMBL/GenBank/DDBJ databases">
        <authorList>
            <person name="Bekaert M."/>
        </authorList>
    </citation>
    <scope>NUCLEOTIDE SEQUENCE</scope>
    <source>
        <strain evidence="1">IoA-00</strain>
    </source>
</reference>
<evidence type="ECO:0000313" key="2">
    <source>
        <dbReference type="Proteomes" id="UP000675881"/>
    </source>
</evidence>
<proteinExistence type="predicted"/>
<dbReference type="EMBL" id="HG994581">
    <property type="protein sequence ID" value="CAF2878119.1"/>
    <property type="molecule type" value="Genomic_DNA"/>
</dbReference>
<organism evidence="1 2">
    <name type="scientific">Lepeophtheirus salmonis</name>
    <name type="common">Salmon louse</name>
    <name type="synonym">Caligus salmonis</name>
    <dbReference type="NCBI Taxonomy" id="72036"/>
    <lineage>
        <taxon>Eukaryota</taxon>
        <taxon>Metazoa</taxon>
        <taxon>Ecdysozoa</taxon>
        <taxon>Arthropoda</taxon>
        <taxon>Crustacea</taxon>
        <taxon>Multicrustacea</taxon>
        <taxon>Hexanauplia</taxon>
        <taxon>Copepoda</taxon>
        <taxon>Siphonostomatoida</taxon>
        <taxon>Caligidae</taxon>
        <taxon>Lepeophtheirus</taxon>
    </lineage>
</organism>
<evidence type="ECO:0000313" key="1">
    <source>
        <dbReference type="EMBL" id="CAF2878119.1"/>
    </source>
</evidence>
<gene>
    <name evidence="1" type="ORF">LSAA_6420</name>
</gene>
<keyword evidence="2" id="KW-1185">Reference proteome</keyword>
<sequence length="155" mass="17845">MLLTGTNTFADLCHLTKYFSRALSSAHDLILSNMWDASSMSCKKCSRASMPNMTLPHIHLIQTRESMPDIQRKIFIENIMQRIHQMTENVQMEELNIIDTTDVIKSTVKNLSMIRDETKAMKEEIVGGIMFLKKIGVHDPEAEIKKTHRCRKQPL</sequence>
<accession>A0A7R8CSJ2</accession>